<accession>A0ABZ1A8W5</accession>
<evidence type="ECO:0000256" key="1">
    <source>
        <dbReference type="SAM" id="SignalP"/>
    </source>
</evidence>
<feature type="signal peptide" evidence="1">
    <location>
        <begin position="1"/>
        <end position="22"/>
    </location>
</feature>
<reference evidence="2 3" key="1">
    <citation type="submission" date="2023-12" db="EMBL/GenBank/DDBJ databases">
        <title>First complete genome sequence of Pseudomonas canadensis strain Pcan-CK-23 isolated from homogenized tissues of Zophobas morio larvae.</title>
        <authorList>
            <person name="Kundlacz C."/>
            <person name="Aldeia C."/>
            <person name="Eddoubaji Y."/>
            <person name="Campos-Madueno E.I."/>
            <person name="Endimiani A."/>
        </authorList>
    </citation>
    <scope>NUCLEOTIDE SEQUENCE [LARGE SCALE GENOMIC DNA]</scope>
    <source>
        <strain evidence="2 3">Pcan-CK-23</strain>
    </source>
</reference>
<dbReference type="Proteomes" id="UP001322392">
    <property type="component" value="Chromosome"/>
</dbReference>
<dbReference type="InterPro" id="IPR010546">
    <property type="entry name" value="DUF1120"/>
</dbReference>
<proteinExistence type="predicted"/>
<feature type="chain" id="PRO_5045702504" evidence="1">
    <location>
        <begin position="23"/>
        <end position="212"/>
    </location>
</feature>
<keyword evidence="3" id="KW-1185">Reference proteome</keyword>
<name>A0ABZ1A8W5_9PSED</name>
<evidence type="ECO:0000313" key="2">
    <source>
        <dbReference type="EMBL" id="WRI25844.1"/>
    </source>
</evidence>
<keyword evidence="1" id="KW-0732">Signal</keyword>
<dbReference type="Pfam" id="PF06551">
    <property type="entry name" value="DUF1120"/>
    <property type="match status" value="1"/>
</dbReference>
<sequence>MKKLLCTSVAGLLIGSALPAFAASTTDLTVKGMIVPSACTPSLTPGGTINVGRFSVKDLNQDARTLLTPVSLQLSINCEASTLFAMTITDNRADSADPAVGVVELGIGRTAAGEPIGGYLVSLDKAIADQVPVQPIGTMNNGNTWFRMFSDEGWQTNMLVSIKQPGAASVPIPAKDTQMEFLVNPFIYPAKNLTISQDTGIDGSATISVVYL</sequence>
<dbReference type="EMBL" id="CP139639">
    <property type="protein sequence ID" value="WRI25844.1"/>
    <property type="molecule type" value="Genomic_DNA"/>
</dbReference>
<dbReference type="GeneID" id="88823390"/>
<protein>
    <submittedName>
        <fullName evidence="2">DUF1120 domain-containing protein</fullName>
    </submittedName>
</protein>
<dbReference type="RefSeq" id="WP_028618948.1">
    <property type="nucleotide sequence ID" value="NZ_CP117446.1"/>
</dbReference>
<evidence type="ECO:0000313" key="3">
    <source>
        <dbReference type="Proteomes" id="UP001322392"/>
    </source>
</evidence>
<organism evidence="2 3">
    <name type="scientific">Pseudomonas canadensis</name>
    <dbReference type="NCBI Taxonomy" id="915099"/>
    <lineage>
        <taxon>Bacteria</taxon>
        <taxon>Pseudomonadati</taxon>
        <taxon>Pseudomonadota</taxon>
        <taxon>Gammaproteobacteria</taxon>
        <taxon>Pseudomonadales</taxon>
        <taxon>Pseudomonadaceae</taxon>
        <taxon>Pseudomonas</taxon>
    </lineage>
</organism>
<gene>
    <name evidence="2" type="ORF">SPL95_05870</name>
</gene>